<keyword evidence="1" id="KW-0812">Transmembrane</keyword>
<proteinExistence type="predicted"/>
<dbReference type="EMBL" id="BGPR01019032">
    <property type="protein sequence ID" value="GBN80782.1"/>
    <property type="molecule type" value="Genomic_DNA"/>
</dbReference>
<evidence type="ECO:0000256" key="1">
    <source>
        <dbReference type="SAM" id="Phobius"/>
    </source>
</evidence>
<sequence length="206" mass="23818">MILRSRRTFIYGGMVLRYHQSTIERHRYGGTDQLVWEELFLVPERPACSECNDDRPIYQDVLHVEQRVVSGAMGAEFLFMGSAPSLTVQTYRRMPSSEISPLWIGQHTHTGLRSIERGCGIWPTEYTARQPPTYLELRRHCLISVYSQDQIDNLILSMLGVCRPVLHRPGTYSILTIILTMCLLFFVNMISFFELLLRGVKSLNIY</sequence>
<keyword evidence="3" id="KW-1185">Reference proteome</keyword>
<evidence type="ECO:0000313" key="3">
    <source>
        <dbReference type="Proteomes" id="UP000499080"/>
    </source>
</evidence>
<dbReference type="AlphaFoldDB" id="A0A4Y2RY37"/>
<keyword evidence="1" id="KW-0472">Membrane</keyword>
<reference evidence="2 3" key="1">
    <citation type="journal article" date="2019" name="Sci. Rep.">
        <title>Orb-weaving spider Araneus ventricosus genome elucidates the spidroin gene catalogue.</title>
        <authorList>
            <person name="Kono N."/>
            <person name="Nakamura H."/>
            <person name="Ohtoshi R."/>
            <person name="Moran D.A.P."/>
            <person name="Shinohara A."/>
            <person name="Yoshida Y."/>
            <person name="Fujiwara M."/>
            <person name="Mori M."/>
            <person name="Tomita M."/>
            <person name="Arakawa K."/>
        </authorList>
    </citation>
    <scope>NUCLEOTIDE SEQUENCE [LARGE SCALE GENOMIC DNA]</scope>
</reference>
<organism evidence="2 3">
    <name type="scientific">Araneus ventricosus</name>
    <name type="common">Orbweaver spider</name>
    <name type="synonym">Epeira ventricosa</name>
    <dbReference type="NCBI Taxonomy" id="182803"/>
    <lineage>
        <taxon>Eukaryota</taxon>
        <taxon>Metazoa</taxon>
        <taxon>Ecdysozoa</taxon>
        <taxon>Arthropoda</taxon>
        <taxon>Chelicerata</taxon>
        <taxon>Arachnida</taxon>
        <taxon>Araneae</taxon>
        <taxon>Araneomorphae</taxon>
        <taxon>Entelegynae</taxon>
        <taxon>Araneoidea</taxon>
        <taxon>Araneidae</taxon>
        <taxon>Araneus</taxon>
    </lineage>
</organism>
<gene>
    <name evidence="2" type="ORF">AVEN_60869_1</name>
</gene>
<feature type="transmembrane region" description="Helical" evidence="1">
    <location>
        <begin position="172"/>
        <end position="197"/>
    </location>
</feature>
<comment type="caution">
    <text evidence="2">The sequence shown here is derived from an EMBL/GenBank/DDBJ whole genome shotgun (WGS) entry which is preliminary data.</text>
</comment>
<evidence type="ECO:0000313" key="2">
    <source>
        <dbReference type="EMBL" id="GBN80782.1"/>
    </source>
</evidence>
<accession>A0A4Y2RY37</accession>
<dbReference type="Proteomes" id="UP000499080">
    <property type="component" value="Unassembled WGS sequence"/>
</dbReference>
<keyword evidence="1" id="KW-1133">Transmembrane helix</keyword>
<protein>
    <submittedName>
        <fullName evidence="2">Uncharacterized protein</fullName>
    </submittedName>
</protein>
<name>A0A4Y2RY37_ARAVE</name>